<protein>
    <submittedName>
        <fullName evidence="8">Extracellular solute-binding protein</fullName>
    </submittedName>
</protein>
<evidence type="ECO:0000256" key="2">
    <source>
        <dbReference type="ARBA" id="ARBA00022729"/>
    </source>
</evidence>
<dbReference type="Gene3D" id="3.40.190.10">
    <property type="entry name" value="Periplasmic binding protein-like II"/>
    <property type="match status" value="2"/>
</dbReference>
<dbReference type="EMBL" id="JBHSQV010000010">
    <property type="protein sequence ID" value="MFC5985209.1"/>
    <property type="molecule type" value="Genomic_DNA"/>
</dbReference>
<feature type="chain" id="PRO_5046792773" evidence="7">
    <location>
        <begin position="24"/>
        <end position="523"/>
    </location>
</feature>
<dbReference type="CDD" id="cd13580">
    <property type="entry name" value="PBP2_AlgQ_like_1"/>
    <property type="match status" value="1"/>
</dbReference>
<keyword evidence="1" id="KW-1003">Cell membrane</keyword>
<keyword evidence="9" id="KW-1185">Reference proteome</keyword>
<reference evidence="9" key="1">
    <citation type="journal article" date="2019" name="Int. J. Syst. Evol. Microbiol.">
        <title>The Global Catalogue of Microorganisms (GCM) 10K type strain sequencing project: providing services to taxonomists for standard genome sequencing and annotation.</title>
        <authorList>
            <consortium name="The Broad Institute Genomics Platform"/>
            <consortium name="The Broad Institute Genome Sequencing Center for Infectious Disease"/>
            <person name="Wu L."/>
            <person name="Ma J."/>
        </authorList>
    </citation>
    <scope>NUCLEOTIDE SEQUENCE [LARGE SCALE GENOMIC DNA]</scope>
    <source>
        <strain evidence="9">CCM 8749</strain>
    </source>
</reference>
<gene>
    <name evidence="8" type="ORF">ACFPXP_01820</name>
</gene>
<evidence type="ECO:0000313" key="9">
    <source>
        <dbReference type="Proteomes" id="UP001596250"/>
    </source>
</evidence>
<feature type="signal peptide" evidence="7">
    <location>
        <begin position="1"/>
        <end position="23"/>
    </location>
</feature>
<evidence type="ECO:0000256" key="5">
    <source>
        <dbReference type="ARBA" id="ARBA00023288"/>
    </source>
</evidence>
<comment type="caution">
    <text evidence="8">The sequence shown here is derived from an EMBL/GenBank/DDBJ whole genome shotgun (WGS) entry which is preliminary data.</text>
</comment>
<organism evidence="8 9">
    <name type="scientific">Marinicrinis lubricantis</name>
    <dbReference type="NCBI Taxonomy" id="2086470"/>
    <lineage>
        <taxon>Bacteria</taxon>
        <taxon>Bacillati</taxon>
        <taxon>Bacillota</taxon>
        <taxon>Bacilli</taxon>
        <taxon>Bacillales</taxon>
        <taxon>Paenibacillaceae</taxon>
    </lineage>
</organism>
<accession>A0ABW1IJJ8</accession>
<keyword evidence="2 7" id="KW-0732">Signal</keyword>
<dbReference type="Proteomes" id="UP001596250">
    <property type="component" value="Unassembled WGS sequence"/>
</dbReference>
<keyword evidence="5" id="KW-0449">Lipoprotein</keyword>
<dbReference type="Pfam" id="PF01547">
    <property type="entry name" value="SBP_bac_1"/>
    <property type="match status" value="1"/>
</dbReference>
<dbReference type="PROSITE" id="PS51257">
    <property type="entry name" value="PROKAR_LIPOPROTEIN"/>
    <property type="match status" value="1"/>
</dbReference>
<evidence type="ECO:0000256" key="1">
    <source>
        <dbReference type="ARBA" id="ARBA00022475"/>
    </source>
</evidence>
<feature type="region of interest" description="Disordered" evidence="6">
    <location>
        <begin position="32"/>
        <end position="56"/>
    </location>
</feature>
<dbReference type="PANTHER" id="PTHR43649">
    <property type="entry name" value="ARABINOSE-BINDING PROTEIN-RELATED"/>
    <property type="match status" value="1"/>
</dbReference>
<keyword evidence="3" id="KW-0472">Membrane</keyword>
<evidence type="ECO:0000256" key="7">
    <source>
        <dbReference type="SAM" id="SignalP"/>
    </source>
</evidence>
<name>A0ABW1IJJ8_9BACL</name>
<dbReference type="PANTHER" id="PTHR43649:SF33">
    <property type="entry name" value="POLYGALACTURONAN_RHAMNOGALACTURONAN-BINDING PROTEIN YTCQ"/>
    <property type="match status" value="1"/>
</dbReference>
<dbReference type="RefSeq" id="WP_379891825.1">
    <property type="nucleotide sequence ID" value="NZ_CBCSCT010000003.1"/>
</dbReference>
<proteinExistence type="predicted"/>
<evidence type="ECO:0000256" key="6">
    <source>
        <dbReference type="SAM" id="MobiDB-lite"/>
    </source>
</evidence>
<evidence type="ECO:0000256" key="4">
    <source>
        <dbReference type="ARBA" id="ARBA00023139"/>
    </source>
</evidence>
<dbReference type="SUPFAM" id="SSF53850">
    <property type="entry name" value="Periplasmic binding protein-like II"/>
    <property type="match status" value="1"/>
</dbReference>
<keyword evidence="4" id="KW-0564">Palmitate</keyword>
<feature type="compositionally biased region" description="Low complexity" evidence="6">
    <location>
        <begin position="35"/>
        <end position="49"/>
    </location>
</feature>
<dbReference type="InterPro" id="IPR050490">
    <property type="entry name" value="Bact_solute-bd_prot1"/>
</dbReference>
<evidence type="ECO:0000313" key="8">
    <source>
        <dbReference type="EMBL" id="MFC5985209.1"/>
    </source>
</evidence>
<evidence type="ECO:0000256" key="3">
    <source>
        <dbReference type="ARBA" id="ARBA00023136"/>
    </source>
</evidence>
<sequence>MTKATGKKMLMLLLTAVLLFTIAAGCGNGNGNGGSNESNTEGSDSTNNSQGSNQEEKEPFELTIMANLHTPDVPSDKIEKILEERTNTELTFQWVPDGSYEEKLNAAFATGSLPQAVYMKNQTTFAQFKDAMRDDQFWEVGPYLQDYEFLKNLNPDVLRNTMVDGKVYSLYQERPLSRQGVIWRKDWADKLGITQPPQTPDDLYQMMKKFKEEDPDGNGLDDTIGLADRSDLVYGAFKTVSSYFDTPNGWGELDGQLLPEFMHPGYMDTLDFFKKLYDEGLINQDFPVTSKTDQQDMIYTGKAGMYIGSIGDVLSLRDKTIEINPDAQFDVENRILGPDGQPGIWAIPGYGNMVMFPKSAVETEDELKQILSFFNELMRPENANLIKWGVEGEHYEVVDGKAKASEDSAKKEREVKPFEALAIGGESTIDMLGGHFPYEIKAKAEAKIIEANDFLIHDPTAPLDSPTYNERGARLQELIIDATYQYILGAIDEEGFNKAVDNWKDGGGDKIIEEYNAAYNASK</sequence>
<dbReference type="InterPro" id="IPR006059">
    <property type="entry name" value="SBP"/>
</dbReference>